<gene>
    <name evidence="1" type="ORF">COC19_02515</name>
</gene>
<proteinExistence type="predicted"/>
<evidence type="ECO:0000313" key="1">
    <source>
        <dbReference type="EMBL" id="PCH62641.1"/>
    </source>
</evidence>
<dbReference type="Proteomes" id="UP000218172">
    <property type="component" value="Unassembled WGS sequence"/>
</dbReference>
<accession>A0A2A4MRG4</accession>
<comment type="caution">
    <text evidence="1">The sequence shown here is derived from an EMBL/GenBank/DDBJ whole genome shotgun (WGS) entry which is preliminary data.</text>
</comment>
<dbReference type="EMBL" id="NVQR01000035">
    <property type="protein sequence ID" value="PCH62641.1"/>
    <property type="molecule type" value="Genomic_DNA"/>
</dbReference>
<organism evidence="1 2">
    <name type="scientific">SAR86 cluster bacterium</name>
    <dbReference type="NCBI Taxonomy" id="2030880"/>
    <lineage>
        <taxon>Bacteria</taxon>
        <taxon>Pseudomonadati</taxon>
        <taxon>Pseudomonadota</taxon>
        <taxon>Gammaproteobacteria</taxon>
        <taxon>SAR86 cluster</taxon>
    </lineage>
</organism>
<evidence type="ECO:0000313" key="2">
    <source>
        <dbReference type="Proteomes" id="UP000218172"/>
    </source>
</evidence>
<reference evidence="2" key="1">
    <citation type="submission" date="2017-08" db="EMBL/GenBank/DDBJ databases">
        <title>A dynamic microbial community with high functional redundancy inhabits the cold, oxic subseafloor aquifer.</title>
        <authorList>
            <person name="Tully B.J."/>
            <person name="Wheat C.G."/>
            <person name="Glazer B.T."/>
            <person name="Huber J.A."/>
        </authorList>
    </citation>
    <scope>NUCLEOTIDE SEQUENCE [LARGE SCALE GENOMIC DNA]</scope>
</reference>
<protein>
    <submittedName>
        <fullName evidence="1">Uncharacterized protein</fullName>
    </submittedName>
</protein>
<dbReference type="AlphaFoldDB" id="A0A2A4MRG4"/>
<name>A0A2A4MRG4_9GAMM</name>
<sequence length="326" mass="35815">MANKKTRFSGNRGRLLILMLILLIWTLNKMNLESGQEHQNSQNQSQSSPASTGVVSFAQMSNRLHNLIVLSDSTAVDTRQAVEAKSLYMSSSGQSLSFLSAALELPQRWRGMTIAQADLGDSIATELDARCSFNIVANTVVLQIVNTQAARASSTLTILNRCVSEYWDPAETKIAAYVVGGGWTLDEAKAFDVVVSSSIMAQTGNEVNRAMADRVYPGSAEHIAINLYALLANLPLTLYTPIQSQNIAALFNIEIATMSELAFYDLRNTLTEHYKSHFSNNLQLANYLAVMAASEVPIESLESNLLILQSLTQAEFINKLMILFPR</sequence>